<dbReference type="PANTHER" id="PTHR12835:SF5">
    <property type="entry name" value="BIOTIN--PROTEIN LIGASE"/>
    <property type="match status" value="1"/>
</dbReference>
<dbReference type="EMBL" id="RBWV01000014">
    <property type="protein sequence ID" value="RKS71498.1"/>
    <property type="molecule type" value="Genomic_DNA"/>
</dbReference>
<keyword evidence="6" id="KW-1185">Reference proteome</keyword>
<dbReference type="SUPFAM" id="SSF55681">
    <property type="entry name" value="Class II aaRS and biotin synthetases"/>
    <property type="match status" value="1"/>
</dbReference>
<dbReference type="EC" id="6.3.4.15" evidence="3"/>
<comment type="caution">
    <text evidence="5">The sequence shown here is derived from an EMBL/GenBank/DDBJ whole genome shotgun (WGS) entry which is preliminary data.</text>
</comment>
<dbReference type="NCBIfam" id="TIGR00121">
    <property type="entry name" value="birA_ligase"/>
    <property type="match status" value="1"/>
</dbReference>
<dbReference type="PROSITE" id="PS51733">
    <property type="entry name" value="BPL_LPL_CATALYTIC"/>
    <property type="match status" value="1"/>
</dbReference>
<dbReference type="InterPro" id="IPR003142">
    <property type="entry name" value="BPL_C"/>
</dbReference>
<evidence type="ECO:0000256" key="1">
    <source>
        <dbReference type="ARBA" id="ARBA00022598"/>
    </source>
</evidence>
<evidence type="ECO:0000256" key="3">
    <source>
        <dbReference type="ARBA" id="ARBA00024227"/>
    </source>
</evidence>
<sequence>MSRALEAAGAGHWRLAVVAETGSTNDDLAAAARAGEPPGAVLVADLQTAGRGRLGRRWAAPAGSSLAVSVLVRPGVAADAWGWLPLLTGLSAAEAVASTTGLDARLKWPNDVLVGGRKLAGLLAERVPSPAGDLAVLGIGLNTDLGADELPVPTATSLALEGAAVTDRTPVLAALLVALARRLAAWEGAAGDAVACGLADAYAARCDTLGRRVRLELPGAPAREGTAEGVDADGRLVVDGTAYAAGDVTHLR</sequence>
<dbReference type="Pfam" id="PF03099">
    <property type="entry name" value="BPL_LplA_LipB"/>
    <property type="match status" value="1"/>
</dbReference>
<dbReference type="Pfam" id="PF02237">
    <property type="entry name" value="BPL_C"/>
    <property type="match status" value="1"/>
</dbReference>
<accession>A0A420XMD8</accession>
<evidence type="ECO:0000256" key="2">
    <source>
        <dbReference type="ARBA" id="ARBA00023267"/>
    </source>
</evidence>
<reference evidence="5 6" key="1">
    <citation type="submission" date="2018-10" db="EMBL/GenBank/DDBJ databases">
        <title>Genomic Encyclopedia of Archaeal and Bacterial Type Strains, Phase II (KMG-II): from individual species to whole genera.</title>
        <authorList>
            <person name="Goeker M."/>
        </authorList>
    </citation>
    <scope>NUCLEOTIDE SEQUENCE [LARGE SCALE GENOMIC DNA]</scope>
    <source>
        <strain evidence="5 6">RP-AC37</strain>
    </source>
</reference>
<dbReference type="InterPro" id="IPR004143">
    <property type="entry name" value="BPL_LPL_catalytic"/>
</dbReference>
<evidence type="ECO:0000313" key="6">
    <source>
        <dbReference type="Proteomes" id="UP000281955"/>
    </source>
</evidence>
<proteinExistence type="predicted"/>
<protein>
    <recommendedName>
        <fullName evidence="3">biotin--[biotin carboxyl-carrier protein] ligase</fullName>
        <ecNumber evidence="3">6.3.4.15</ecNumber>
    </recommendedName>
</protein>
<evidence type="ECO:0000313" key="5">
    <source>
        <dbReference type="EMBL" id="RKS71498.1"/>
    </source>
</evidence>
<name>A0A420XMD8_9ACTN</name>
<keyword evidence="1 5" id="KW-0436">Ligase</keyword>
<dbReference type="Proteomes" id="UP000281955">
    <property type="component" value="Unassembled WGS sequence"/>
</dbReference>
<dbReference type="PANTHER" id="PTHR12835">
    <property type="entry name" value="BIOTIN PROTEIN LIGASE"/>
    <property type="match status" value="1"/>
</dbReference>
<evidence type="ECO:0000259" key="4">
    <source>
        <dbReference type="PROSITE" id="PS51733"/>
    </source>
</evidence>
<dbReference type="Gene3D" id="2.30.30.100">
    <property type="match status" value="1"/>
</dbReference>
<dbReference type="InParanoid" id="A0A420XMD8"/>
<organism evidence="5 6">
    <name type="scientific">Motilibacter peucedani</name>
    <dbReference type="NCBI Taxonomy" id="598650"/>
    <lineage>
        <taxon>Bacteria</taxon>
        <taxon>Bacillati</taxon>
        <taxon>Actinomycetota</taxon>
        <taxon>Actinomycetes</taxon>
        <taxon>Motilibacterales</taxon>
        <taxon>Motilibacteraceae</taxon>
        <taxon>Motilibacter</taxon>
    </lineage>
</organism>
<dbReference type="InterPro" id="IPR045864">
    <property type="entry name" value="aa-tRNA-synth_II/BPL/LPL"/>
</dbReference>
<keyword evidence="2" id="KW-0092">Biotin</keyword>
<dbReference type="AlphaFoldDB" id="A0A420XMD8"/>
<feature type="domain" description="BPL/LPL catalytic" evidence="4">
    <location>
        <begin position="1"/>
        <end position="187"/>
    </location>
</feature>
<dbReference type="FunCoup" id="A0A420XMD8">
    <property type="interactions" value="90"/>
</dbReference>
<dbReference type="GO" id="GO:0004077">
    <property type="term" value="F:biotin--[biotin carboxyl-carrier protein] ligase activity"/>
    <property type="evidence" value="ECO:0007669"/>
    <property type="project" value="UniProtKB-EC"/>
</dbReference>
<dbReference type="CDD" id="cd16442">
    <property type="entry name" value="BPL"/>
    <property type="match status" value="1"/>
</dbReference>
<dbReference type="InterPro" id="IPR004408">
    <property type="entry name" value="Biotin_CoA_COase_ligase"/>
</dbReference>
<dbReference type="GO" id="GO:0005737">
    <property type="term" value="C:cytoplasm"/>
    <property type="evidence" value="ECO:0007669"/>
    <property type="project" value="TreeGrafter"/>
</dbReference>
<gene>
    <name evidence="5" type="ORF">CLV35_3298</name>
</gene>
<dbReference type="Gene3D" id="3.30.930.10">
    <property type="entry name" value="Bira Bifunctional Protein, Domain 2"/>
    <property type="match status" value="1"/>
</dbReference>